<dbReference type="GO" id="GO:0008869">
    <property type="term" value="F:galactonate dehydratase activity"/>
    <property type="evidence" value="ECO:0007669"/>
    <property type="project" value="UniProtKB-EC"/>
</dbReference>
<name>A0A6J4VRP9_9BACT</name>
<keyword evidence="1 3" id="KW-0456">Lyase</keyword>
<dbReference type="InterPro" id="IPR013342">
    <property type="entry name" value="Mandelate_racemase_C"/>
</dbReference>
<proteinExistence type="predicted"/>
<gene>
    <name evidence="3" type="ORF">AVDCRST_MAG18-4010</name>
</gene>
<dbReference type="CDD" id="cd03316">
    <property type="entry name" value="MR_like"/>
    <property type="match status" value="1"/>
</dbReference>
<dbReference type="EMBL" id="CADCWN010000318">
    <property type="protein sequence ID" value="CAA9586938.1"/>
    <property type="molecule type" value="Genomic_DNA"/>
</dbReference>
<dbReference type="PANTHER" id="PTHR48080">
    <property type="entry name" value="D-GALACTONATE DEHYDRATASE-RELATED"/>
    <property type="match status" value="1"/>
</dbReference>
<evidence type="ECO:0000256" key="1">
    <source>
        <dbReference type="ARBA" id="ARBA00023239"/>
    </source>
</evidence>
<dbReference type="PROSITE" id="PS00908">
    <property type="entry name" value="MR_MLE_1"/>
    <property type="match status" value="1"/>
</dbReference>
<dbReference type="EC" id="4.2.1.6" evidence="3"/>
<accession>A0A6J4VRP9</accession>
<dbReference type="SFLD" id="SFLDG00179">
    <property type="entry name" value="mandelate_racemase"/>
    <property type="match status" value="1"/>
</dbReference>
<organism evidence="3">
    <name type="scientific">uncultured Thermomicrobiales bacterium</name>
    <dbReference type="NCBI Taxonomy" id="1645740"/>
    <lineage>
        <taxon>Bacteria</taxon>
        <taxon>Pseudomonadati</taxon>
        <taxon>Thermomicrobiota</taxon>
        <taxon>Thermomicrobia</taxon>
        <taxon>Thermomicrobiales</taxon>
        <taxon>environmental samples</taxon>
    </lineage>
</organism>
<dbReference type="SUPFAM" id="SSF51604">
    <property type="entry name" value="Enolase C-terminal domain-like"/>
    <property type="match status" value="1"/>
</dbReference>
<dbReference type="Pfam" id="PF02746">
    <property type="entry name" value="MR_MLE_N"/>
    <property type="match status" value="1"/>
</dbReference>
<dbReference type="InterPro" id="IPR029065">
    <property type="entry name" value="Enolase_C-like"/>
</dbReference>
<feature type="domain" description="Mandelate racemase/muconate lactonizing enzyme C-terminal" evidence="2">
    <location>
        <begin position="131"/>
        <end position="237"/>
    </location>
</feature>
<evidence type="ECO:0000313" key="3">
    <source>
        <dbReference type="EMBL" id="CAA9586938.1"/>
    </source>
</evidence>
<reference evidence="3" key="1">
    <citation type="submission" date="2020-02" db="EMBL/GenBank/DDBJ databases">
        <authorList>
            <person name="Meier V. D."/>
        </authorList>
    </citation>
    <scope>NUCLEOTIDE SEQUENCE</scope>
    <source>
        <strain evidence="3">AVDCRST_MAG18</strain>
    </source>
</reference>
<dbReference type="InterPro" id="IPR034593">
    <property type="entry name" value="DgoD-like"/>
</dbReference>
<dbReference type="InterPro" id="IPR036849">
    <property type="entry name" value="Enolase-like_C_sf"/>
</dbReference>
<dbReference type="Gene3D" id="3.30.390.10">
    <property type="entry name" value="Enolase-like, N-terminal domain"/>
    <property type="match status" value="1"/>
</dbReference>
<dbReference type="SUPFAM" id="SSF54826">
    <property type="entry name" value="Enolase N-terminal domain-like"/>
    <property type="match status" value="1"/>
</dbReference>
<dbReference type="Gene3D" id="3.20.20.120">
    <property type="entry name" value="Enolase-like C-terminal domain"/>
    <property type="match status" value="1"/>
</dbReference>
<dbReference type="AlphaFoldDB" id="A0A6J4VRP9"/>
<dbReference type="PANTHER" id="PTHR48080:SF2">
    <property type="entry name" value="D-GALACTONATE DEHYDRATASE"/>
    <property type="match status" value="1"/>
</dbReference>
<dbReference type="SFLD" id="SFLDS00001">
    <property type="entry name" value="Enolase"/>
    <property type="match status" value="1"/>
</dbReference>
<dbReference type="InterPro" id="IPR029017">
    <property type="entry name" value="Enolase-like_N"/>
</dbReference>
<dbReference type="SMART" id="SM00922">
    <property type="entry name" value="MR_MLE"/>
    <property type="match status" value="1"/>
</dbReference>
<dbReference type="Pfam" id="PF13378">
    <property type="entry name" value="MR_MLE_C"/>
    <property type="match status" value="1"/>
</dbReference>
<dbReference type="GO" id="GO:0009063">
    <property type="term" value="P:amino acid catabolic process"/>
    <property type="evidence" value="ECO:0007669"/>
    <property type="project" value="InterPro"/>
</dbReference>
<protein>
    <submittedName>
        <fullName evidence="3">Galactonate dehydratase</fullName>
        <ecNumber evidence="3">4.2.1.6</ecNumber>
    </submittedName>
</protein>
<dbReference type="InterPro" id="IPR018110">
    <property type="entry name" value="Mandel_Rmase/mucon_lact_enz_CS"/>
</dbReference>
<sequence>MKITKIETFKYWIEWCNWLFVKVSTDEGVYGWGEGSLHGAIESVETAIHELGTVLIGKDPSGPERHWQEMYHAWRWRGGATLSTALAALDIALWDIEGKRLGVPVYRLLGGPFRTRLRGYASHWLGGVTTPEAAYEGAREATRRGFTGFKWGAFNPALLRENEAKAIADAAALMAAAREGAGPHTEIFVECGERLSPRTAVAAARAFLPYRPGWFEEPIPFENAKAMIRLQQELPVPIATGERLLSRWEYRELLEGGGCKIAQPDLMHAAGITEVRKIASLADTYYIPIAPHNPGGPICTLAAMHLAAAIPNFLILEQMEGERALRDALCTVPVTFNDGHFDLPTGPGLGTDLNLDLLVAHNFRPQPTANSSESLWR</sequence>
<dbReference type="InterPro" id="IPR013341">
    <property type="entry name" value="Mandelate_racemase_N_dom"/>
</dbReference>
<evidence type="ECO:0000259" key="2">
    <source>
        <dbReference type="SMART" id="SM00922"/>
    </source>
</evidence>